<dbReference type="AlphaFoldDB" id="A0A2V1EB48"/>
<organism evidence="3 4">
    <name type="scientific">Periconia macrospinosa</name>
    <dbReference type="NCBI Taxonomy" id="97972"/>
    <lineage>
        <taxon>Eukaryota</taxon>
        <taxon>Fungi</taxon>
        <taxon>Dikarya</taxon>
        <taxon>Ascomycota</taxon>
        <taxon>Pezizomycotina</taxon>
        <taxon>Dothideomycetes</taxon>
        <taxon>Pleosporomycetidae</taxon>
        <taxon>Pleosporales</taxon>
        <taxon>Massarineae</taxon>
        <taxon>Periconiaceae</taxon>
        <taxon>Periconia</taxon>
    </lineage>
</organism>
<proteinExistence type="predicted"/>
<evidence type="ECO:0000259" key="2">
    <source>
        <dbReference type="Pfam" id="PF00130"/>
    </source>
</evidence>
<name>A0A2V1EB48_9PLEO</name>
<evidence type="ECO:0000313" key="3">
    <source>
        <dbReference type="EMBL" id="PVI07751.1"/>
    </source>
</evidence>
<dbReference type="EMBL" id="KZ805302">
    <property type="protein sequence ID" value="PVI07751.1"/>
    <property type="molecule type" value="Genomic_DNA"/>
</dbReference>
<dbReference type="Gene3D" id="3.30.40.10">
    <property type="entry name" value="Zinc/RING finger domain, C3HC4 (zinc finger)"/>
    <property type="match status" value="1"/>
</dbReference>
<feature type="region of interest" description="Disordered" evidence="1">
    <location>
        <begin position="29"/>
        <end position="82"/>
    </location>
</feature>
<dbReference type="InterPro" id="IPR002219">
    <property type="entry name" value="PKC_DAG/PE"/>
</dbReference>
<gene>
    <name evidence="3" type="ORF">DM02DRAFT_230634</name>
</gene>
<dbReference type="CDD" id="cd00029">
    <property type="entry name" value="C1"/>
    <property type="match status" value="1"/>
</dbReference>
<feature type="compositionally biased region" description="Low complexity" evidence="1">
    <location>
        <begin position="70"/>
        <end position="80"/>
    </location>
</feature>
<keyword evidence="4" id="KW-1185">Reference proteome</keyword>
<evidence type="ECO:0000256" key="1">
    <source>
        <dbReference type="SAM" id="MobiDB-lite"/>
    </source>
</evidence>
<dbReference type="InterPro" id="IPR013083">
    <property type="entry name" value="Znf_RING/FYVE/PHD"/>
</dbReference>
<sequence length="159" mass="17758">MLTMSYRVLDAVRSIPTTTNQILQVMTTHNEHQKARSQSTIERRNEGSIFRSATAPISPPPLTRPRKKSTPNSLSNASSSMCELPNNMRATASEYPQQRLGHEIAQVGIIQHTRKHPSTCRACKKKITKAFDPLVPCRICGRPYHESCLRSMGAVNSTE</sequence>
<dbReference type="SUPFAM" id="SSF57903">
    <property type="entry name" value="FYVE/PHD zinc finger"/>
    <property type="match status" value="1"/>
</dbReference>
<protein>
    <recommendedName>
        <fullName evidence="2">Phorbol-ester/DAG-type domain-containing protein</fullName>
    </recommendedName>
</protein>
<dbReference type="InterPro" id="IPR011011">
    <property type="entry name" value="Znf_FYVE_PHD"/>
</dbReference>
<dbReference type="Pfam" id="PF00130">
    <property type="entry name" value="C1_1"/>
    <property type="match status" value="1"/>
</dbReference>
<evidence type="ECO:0000313" key="4">
    <source>
        <dbReference type="Proteomes" id="UP000244855"/>
    </source>
</evidence>
<feature type="domain" description="Phorbol-ester/DAG-type" evidence="2">
    <location>
        <begin position="111"/>
        <end position="152"/>
    </location>
</feature>
<dbReference type="Proteomes" id="UP000244855">
    <property type="component" value="Unassembled WGS sequence"/>
</dbReference>
<reference evidence="3 4" key="1">
    <citation type="journal article" date="2018" name="Sci. Rep.">
        <title>Comparative genomics provides insights into the lifestyle and reveals functional heterogeneity of dark septate endophytic fungi.</title>
        <authorList>
            <person name="Knapp D.G."/>
            <person name="Nemeth J.B."/>
            <person name="Barry K."/>
            <person name="Hainaut M."/>
            <person name="Henrissat B."/>
            <person name="Johnson J."/>
            <person name="Kuo A."/>
            <person name="Lim J.H.P."/>
            <person name="Lipzen A."/>
            <person name="Nolan M."/>
            <person name="Ohm R.A."/>
            <person name="Tamas L."/>
            <person name="Grigoriev I.V."/>
            <person name="Spatafora J.W."/>
            <person name="Nagy L.G."/>
            <person name="Kovacs G.M."/>
        </authorList>
    </citation>
    <scope>NUCLEOTIDE SEQUENCE [LARGE SCALE GENOMIC DNA]</scope>
    <source>
        <strain evidence="3 4">DSE2036</strain>
    </source>
</reference>
<accession>A0A2V1EB48</accession>